<dbReference type="InterPro" id="IPR012677">
    <property type="entry name" value="Nucleotide-bd_a/b_plait_sf"/>
</dbReference>
<protein>
    <recommendedName>
        <fullName evidence="6">RRM domain-containing protein</fullName>
    </recommendedName>
</protein>
<proteinExistence type="predicted"/>
<evidence type="ECO:0000313" key="5">
    <source>
        <dbReference type="Proteomes" id="UP000274922"/>
    </source>
</evidence>
<dbReference type="EMBL" id="ML014203">
    <property type="protein sequence ID" value="RKP00701.1"/>
    <property type="molecule type" value="Genomic_DNA"/>
</dbReference>
<feature type="compositionally biased region" description="Low complexity" evidence="1">
    <location>
        <begin position="367"/>
        <end position="376"/>
    </location>
</feature>
<dbReference type="EMBL" id="ML009417">
    <property type="protein sequence ID" value="RKO97092.1"/>
    <property type="molecule type" value="Genomic_DNA"/>
</dbReference>
<reference evidence="4 5" key="1">
    <citation type="journal article" date="2018" name="Nat. Microbiol.">
        <title>Leveraging single-cell genomics to expand the fungal tree of life.</title>
        <authorList>
            <person name="Ahrendt S.R."/>
            <person name="Quandt C.A."/>
            <person name="Ciobanu D."/>
            <person name="Clum A."/>
            <person name="Salamov A."/>
            <person name="Andreopoulos B."/>
            <person name="Cheng J.F."/>
            <person name="Woyke T."/>
            <person name="Pelin A."/>
            <person name="Henrissat B."/>
            <person name="Reynolds N.K."/>
            <person name="Benny G.L."/>
            <person name="Smith M.E."/>
            <person name="James T.Y."/>
            <person name="Grigoriev I.V."/>
        </authorList>
    </citation>
    <scope>NUCLEOTIDE SEQUENCE [LARGE SCALE GENOMIC DNA]</scope>
    <source>
        <strain evidence="4 5">ATCC 52028</strain>
    </source>
</reference>
<sequence>MLARGLGGKSSGPHGHAHARIASAASGNSSATNPSGSVIHTGNVGNLASNTLHVNVKGATLDRGDVYLHFCVMPGFEVIGLYDCYVFVRFSTPEQALKAHQASDLSAHGIQIEIARQDYQIPYPQPDAEPISMTLHVTHLPVRFTPTEMSKFFQRFKGFFEAQYFEKYAYVIFLDEECAVCAHDELRDTTNLVVSFSKHIRTSAITKAAPAAAVAATTTQAGANVRTVSPSGMVSSYGMPTASSAGHTTSTAHSQLHRLNVPPINTTSALQYSAELGSHSDAGSPSTDASFVGRYSNVLGVGAQSAGSLLSASSGGASPRGNLRARFGRRVAGPSGNDSPYSDDGHMSMSVNQGMLPVMTTLKAPPGMMSSPMSPSDNSTPHPRAQIRTIPTDPSSPVVVRASGYGVGPMPMGMIASSSPNPPPHLATIDSGQMDMSMMLPDDGQYGGMVGVVDMVGILQDPLPLYPPSNRPQSRPRHPPPGMQNVYAAPTMQQSQVDTPTQNSPVGGSGNANPGFGLAFHSDVVSPFGPLGLGFRHPNGLTHGLKGSGPAATAATAAIAVGGTASLQHCDDYHALAGRGAGIWGAPNQSGPSQAASTRGPHPQPGTAPNTRSGSGGYGRHAYGGMVYPSPQHGALRIPEYPSHPVLSIPAAGSPFSESGPLGGPSRCLSSPWSVFDGILYS</sequence>
<accession>A0A4P9WWL4</accession>
<feature type="compositionally biased region" description="Polar residues" evidence="1">
    <location>
        <begin position="587"/>
        <end position="597"/>
    </location>
</feature>
<feature type="region of interest" description="Disordered" evidence="1">
    <location>
        <begin position="584"/>
        <end position="624"/>
    </location>
</feature>
<dbReference type="GO" id="GO:0003676">
    <property type="term" value="F:nucleic acid binding"/>
    <property type="evidence" value="ECO:0007669"/>
    <property type="project" value="InterPro"/>
</dbReference>
<gene>
    <name evidence="2" type="ORF">CAUPRSCDRAFT_11217</name>
    <name evidence="3" type="ORF">CXG81DRAFT_19388</name>
</gene>
<evidence type="ECO:0000313" key="2">
    <source>
        <dbReference type="EMBL" id="RKO97092.1"/>
    </source>
</evidence>
<feature type="region of interest" description="Disordered" evidence="1">
    <location>
        <begin position="309"/>
        <end position="351"/>
    </location>
</feature>
<organism evidence="2 4">
    <name type="scientific">Caulochytrium protostelioides</name>
    <dbReference type="NCBI Taxonomy" id="1555241"/>
    <lineage>
        <taxon>Eukaryota</taxon>
        <taxon>Fungi</taxon>
        <taxon>Fungi incertae sedis</taxon>
        <taxon>Chytridiomycota</taxon>
        <taxon>Chytridiomycota incertae sedis</taxon>
        <taxon>Chytridiomycetes</taxon>
        <taxon>Caulochytriales</taxon>
        <taxon>Caulochytriaceae</taxon>
        <taxon>Caulochytrium</taxon>
    </lineage>
</organism>
<dbReference type="Gene3D" id="3.30.70.330">
    <property type="match status" value="1"/>
</dbReference>
<name>A0A4P9WWL4_9FUNG</name>
<evidence type="ECO:0008006" key="6">
    <source>
        <dbReference type="Google" id="ProtNLM"/>
    </source>
</evidence>
<dbReference type="CDD" id="cd00590">
    <property type="entry name" value="RRM_SF"/>
    <property type="match status" value="1"/>
</dbReference>
<dbReference type="AlphaFoldDB" id="A0A4P9WWL4"/>
<feature type="region of interest" description="Disordered" evidence="1">
    <location>
        <begin position="492"/>
        <end position="512"/>
    </location>
</feature>
<dbReference type="Proteomes" id="UP000268535">
    <property type="component" value="Unassembled WGS sequence"/>
</dbReference>
<dbReference type="OrthoDB" id="271725at2759"/>
<feature type="region of interest" description="Disordered" evidence="1">
    <location>
        <begin position="367"/>
        <end position="398"/>
    </location>
</feature>
<dbReference type="Proteomes" id="UP000274922">
    <property type="component" value="Unassembled WGS sequence"/>
</dbReference>
<evidence type="ECO:0000313" key="3">
    <source>
        <dbReference type="EMBL" id="RKP00701.1"/>
    </source>
</evidence>
<dbReference type="SUPFAM" id="SSF54928">
    <property type="entry name" value="RNA-binding domain, RBD"/>
    <property type="match status" value="1"/>
</dbReference>
<reference evidence="2" key="3">
    <citation type="submission" date="2018-08" db="EMBL/GenBank/DDBJ databases">
        <title>Leveraging single-cell genomics to expand the Fungal Tree of Life.</title>
        <authorList>
            <consortium name="DOE Joint Genome Institute"/>
            <person name="Ahrendt S.R."/>
            <person name="Quandt C.A."/>
            <person name="Ciobanu D."/>
            <person name="Clum A."/>
            <person name="Salamov A."/>
            <person name="Andreopoulos B."/>
            <person name="Cheng J.-F."/>
            <person name="Woyke T."/>
            <person name="Pelin A."/>
            <person name="Henrissat B."/>
            <person name="Reynolds N."/>
            <person name="Benny G.L."/>
            <person name="Smith M.E."/>
            <person name="James T.Y."/>
            <person name="Grigoriev I.V."/>
        </authorList>
    </citation>
    <scope>NUCLEOTIDE SEQUENCE</scope>
    <source>
        <strain evidence="2">ATCC 52028</strain>
    </source>
</reference>
<evidence type="ECO:0000313" key="4">
    <source>
        <dbReference type="Proteomes" id="UP000268535"/>
    </source>
</evidence>
<reference evidence="3" key="2">
    <citation type="submission" date="2018-04" db="EMBL/GenBank/DDBJ databases">
        <title>Leveraging single-cell genomics to expand the Fungal Tree of Life.</title>
        <authorList>
            <consortium name="DOE Joint Genome Institute"/>
            <person name="Ahrendt S.R."/>
            <person name="Quandt C.A."/>
            <person name="Ciobanu D."/>
            <person name="Clum A."/>
            <person name="Salamov A."/>
            <person name="Andreopoulos B."/>
            <person name="Cheng J.-F."/>
            <person name="Woyke T."/>
            <person name="Pelin A."/>
            <person name="Henrissat B."/>
            <person name="Benny G.L."/>
            <person name="Smith M.E."/>
            <person name="James T.Y."/>
            <person name="Grigoriev I.V."/>
        </authorList>
    </citation>
    <scope>NUCLEOTIDE SEQUENCE</scope>
    <source>
        <strain evidence="3">ATCC 52028</strain>
    </source>
</reference>
<keyword evidence="5" id="KW-1185">Reference proteome</keyword>
<evidence type="ECO:0000256" key="1">
    <source>
        <dbReference type="SAM" id="MobiDB-lite"/>
    </source>
</evidence>
<feature type="region of interest" description="Disordered" evidence="1">
    <location>
        <begin position="465"/>
        <end position="484"/>
    </location>
</feature>
<dbReference type="InterPro" id="IPR035979">
    <property type="entry name" value="RBD_domain_sf"/>
</dbReference>
<feature type="compositionally biased region" description="Polar residues" evidence="1">
    <location>
        <begin position="492"/>
        <end position="506"/>
    </location>
</feature>